<organism evidence="3 4">
    <name type="scientific">Tieghemiomyces parasiticus</name>
    <dbReference type="NCBI Taxonomy" id="78921"/>
    <lineage>
        <taxon>Eukaryota</taxon>
        <taxon>Fungi</taxon>
        <taxon>Fungi incertae sedis</taxon>
        <taxon>Zoopagomycota</taxon>
        <taxon>Kickxellomycotina</taxon>
        <taxon>Dimargaritomycetes</taxon>
        <taxon>Dimargaritales</taxon>
        <taxon>Dimargaritaceae</taxon>
        <taxon>Tieghemiomyces</taxon>
    </lineage>
</organism>
<evidence type="ECO:0000259" key="2">
    <source>
        <dbReference type="Pfam" id="PF05922"/>
    </source>
</evidence>
<evidence type="ECO:0000313" key="3">
    <source>
        <dbReference type="EMBL" id="KAJ1909138.1"/>
    </source>
</evidence>
<reference evidence="3" key="1">
    <citation type="submission" date="2022-07" db="EMBL/GenBank/DDBJ databases">
        <title>Phylogenomic reconstructions and comparative analyses of Kickxellomycotina fungi.</title>
        <authorList>
            <person name="Reynolds N.K."/>
            <person name="Stajich J.E."/>
            <person name="Barry K."/>
            <person name="Grigoriev I.V."/>
            <person name="Crous P."/>
            <person name="Smith M.E."/>
        </authorList>
    </citation>
    <scope>NUCLEOTIDE SEQUENCE</scope>
    <source>
        <strain evidence="3">RSA 861</strain>
    </source>
</reference>
<dbReference type="PROSITE" id="PS50890">
    <property type="entry name" value="PUA"/>
    <property type="match status" value="1"/>
</dbReference>
<dbReference type="InterPro" id="IPR010259">
    <property type="entry name" value="S8pro/Inhibitor_I9"/>
</dbReference>
<accession>A0A9W8DLM9</accession>
<comment type="caution">
    <text evidence="3">The sequence shown here is derived from an EMBL/GenBank/DDBJ whole genome shotgun (WGS) entry which is preliminary data.</text>
</comment>
<feature type="domain" description="Inhibitor I9" evidence="2">
    <location>
        <begin position="32"/>
        <end position="107"/>
    </location>
</feature>
<evidence type="ECO:0000313" key="4">
    <source>
        <dbReference type="Proteomes" id="UP001150569"/>
    </source>
</evidence>
<dbReference type="EMBL" id="JANBPT010001257">
    <property type="protein sequence ID" value="KAJ1909138.1"/>
    <property type="molecule type" value="Genomic_DNA"/>
</dbReference>
<proteinExistence type="predicted"/>
<gene>
    <name evidence="3" type="ORF">IWQ60_011335</name>
</gene>
<feature type="signal peptide" evidence="1">
    <location>
        <begin position="1"/>
        <end position="22"/>
    </location>
</feature>
<keyword evidence="1" id="KW-0732">Signal</keyword>
<evidence type="ECO:0000256" key="1">
    <source>
        <dbReference type="SAM" id="SignalP"/>
    </source>
</evidence>
<sequence length="128" mass="13877">MRATKFSLYGLFLAATTAASAAADGQAVVPNRYIVRFRNSVARSSATTMSEADITKILDKSGIEVEVKHTYSNPTFNAASVVITSDDTQAIQDLNEVADVWPVSVMTLPSWKGESLKHNKEKIRTALA</sequence>
<dbReference type="InterPro" id="IPR037045">
    <property type="entry name" value="S8pro/Inhibitor_I9_sf"/>
</dbReference>
<dbReference type="AlphaFoldDB" id="A0A9W8DLM9"/>
<feature type="chain" id="PRO_5040905611" description="Inhibitor I9 domain-containing protein" evidence="1">
    <location>
        <begin position="23"/>
        <end position="128"/>
    </location>
</feature>
<dbReference type="Proteomes" id="UP001150569">
    <property type="component" value="Unassembled WGS sequence"/>
</dbReference>
<name>A0A9W8DLM9_9FUNG</name>
<keyword evidence="4" id="KW-1185">Reference proteome</keyword>
<dbReference type="Gene3D" id="3.30.70.80">
    <property type="entry name" value="Peptidase S8 propeptide/proteinase inhibitor I9"/>
    <property type="match status" value="1"/>
</dbReference>
<dbReference type="Pfam" id="PF05922">
    <property type="entry name" value="Inhibitor_I9"/>
    <property type="match status" value="1"/>
</dbReference>
<protein>
    <recommendedName>
        <fullName evidence="2">Inhibitor I9 domain-containing protein</fullName>
    </recommendedName>
</protein>
<feature type="non-terminal residue" evidence="3">
    <location>
        <position position="128"/>
    </location>
</feature>